<dbReference type="PRINTS" id="PR00344">
    <property type="entry name" value="BCTRLSENSOR"/>
</dbReference>
<gene>
    <name evidence="8" type="ORF">METZ01_LOCUS222328</name>
</gene>
<dbReference type="GO" id="GO:0000160">
    <property type="term" value="P:phosphorelay signal transduction system"/>
    <property type="evidence" value="ECO:0007669"/>
    <property type="project" value="UniProtKB-KW"/>
</dbReference>
<dbReference type="PROSITE" id="PS50109">
    <property type="entry name" value="HIS_KIN"/>
    <property type="match status" value="1"/>
</dbReference>
<accession>A0A382G4E6</accession>
<keyword evidence="6" id="KW-0902">Two-component regulatory system</keyword>
<dbReference type="GO" id="GO:0016301">
    <property type="term" value="F:kinase activity"/>
    <property type="evidence" value="ECO:0007669"/>
    <property type="project" value="UniProtKB-KW"/>
</dbReference>
<evidence type="ECO:0000256" key="3">
    <source>
        <dbReference type="ARBA" id="ARBA00022741"/>
    </source>
</evidence>
<dbReference type="Gene3D" id="3.30.565.10">
    <property type="entry name" value="Histidine kinase-like ATPase, C-terminal domain"/>
    <property type="match status" value="1"/>
</dbReference>
<feature type="non-terminal residue" evidence="8">
    <location>
        <position position="154"/>
    </location>
</feature>
<reference evidence="8" key="1">
    <citation type="submission" date="2018-05" db="EMBL/GenBank/DDBJ databases">
        <authorList>
            <person name="Lanie J.A."/>
            <person name="Ng W.-L."/>
            <person name="Kazmierczak K.M."/>
            <person name="Andrzejewski T.M."/>
            <person name="Davidsen T.M."/>
            <person name="Wayne K.J."/>
            <person name="Tettelin H."/>
            <person name="Glass J.I."/>
            <person name="Rusch D."/>
            <person name="Podicherti R."/>
            <person name="Tsui H.-C.T."/>
            <person name="Winkler M.E."/>
        </authorList>
    </citation>
    <scope>NUCLEOTIDE SEQUENCE</scope>
</reference>
<dbReference type="SMART" id="SM00387">
    <property type="entry name" value="HATPase_c"/>
    <property type="match status" value="1"/>
</dbReference>
<keyword evidence="5" id="KW-0067">ATP-binding</keyword>
<keyword evidence="1" id="KW-0597">Phosphoprotein</keyword>
<name>A0A382G4E6_9ZZZZ</name>
<evidence type="ECO:0000256" key="4">
    <source>
        <dbReference type="ARBA" id="ARBA00022777"/>
    </source>
</evidence>
<sequence>MQRLLRTACRGFALLLILPLVGEVHGHLRNSARLDQAELKEANLHEGIDDSLMLIHHDTKNRVEVERDHGDIPVVTCYPGRLNQVFLNILNNAQQAIDGNGTIAIRTWVKDDQVHVSIADTGSGIPQEDVARVFDPGFTTKGVGVGTGLGLSIC</sequence>
<dbReference type="InterPro" id="IPR003594">
    <property type="entry name" value="HATPase_dom"/>
</dbReference>
<evidence type="ECO:0000256" key="6">
    <source>
        <dbReference type="ARBA" id="ARBA00023012"/>
    </source>
</evidence>
<dbReference type="AlphaFoldDB" id="A0A382G4E6"/>
<evidence type="ECO:0000313" key="8">
    <source>
        <dbReference type="EMBL" id="SVB69474.1"/>
    </source>
</evidence>
<dbReference type="Pfam" id="PF02518">
    <property type="entry name" value="HATPase_c"/>
    <property type="match status" value="1"/>
</dbReference>
<keyword evidence="3" id="KW-0547">Nucleotide-binding</keyword>
<dbReference type="InterPro" id="IPR004358">
    <property type="entry name" value="Sig_transdc_His_kin-like_C"/>
</dbReference>
<evidence type="ECO:0000256" key="2">
    <source>
        <dbReference type="ARBA" id="ARBA00022679"/>
    </source>
</evidence>
<dbReference type="EMBL" id="UINC01053218">
    <property type="protein sequence ID" value="SVB69474.1"/>
    <property type="molecule type" value="Genomic_DNA"/>
</dbReference>
<dbReference type="PANTHER" id="PTHR43065:SF10">
    <property type="entry name" value="PEROXIDE STRESS-ACTIVATED HISTIDINE KINASE MAK3"/>
    <property type="match status" value="1"/>
</dbReference>
<proteinExistence type="predicted"/>
<feature type="domain" description="Histidine kinase" evidence="7">
    <location>
        <begin position="20"/>
        <end position="154"/>
    </location>
</feature>
<evidence type="ECO:0000256" key="1">
    <source>
        <dbReference type="ARBA" id="ARBA00022553"/>
    </source>
</evidence>
<evidence type="ECO:0000259" key="7">
    <source>
        <dbReference type="PROSITE" id="PS50109"/>
    </source>
</evidence>
<keyword evidence="4" id="KW-0418">Kinase</keyword>
<dbReference type="PANTHER" id="PTHR43065">
    <property type="entry name" value="SENSOR HISTIDINE KINASE"/>
    <property type="match status" value="1"/>
</dbReference>
<keyword evidence="2" id="KW-0808">Transferase</keyword>
<dbReference type="InterPro" id="IPR005467">
    <property type="entry name" value="His_kinase_dom"/>
</dbReference>
<dbReference type="GO" id="GO:0005524">
    <property type="term" value="F:ATP binding"/>
    <property type="evidence" value="ECO:0007669"/>
    <property type="project" value="UniProtKB-KW"/>
</dbReference>
<protein>
    <recommendedName>
        <fullName evidence="7">Histidine kinase domain-containing protein</fullName>
    </recommendedName>
</protein>
<organism evidence="8">
    <name type="scientific">marine metagenome</name>
    <dbReference type="NCBI Taxonomy" id="408172"/>
    <lineage>
        <taxon>unclassified sequences</taxon>
        <taxon>metagenomes</taxon>
        <taxon>ecological metagenomes</taxon>
    </lineage>
</organism>
<evidence type="ECO:0000256" key="5">
    <source>
        <dbReference type="ARBA" id="ARBA00022840"/>
    </source>
</evidence>
<dbReference type="SUPFAM" id="SSF55874">
    <property type="entry name" value="ATPase domain of HSP90 chaperone/DNA topoisomerase II/histidine kinase"/>
    <property type="match status" value="1"/>
</dbReference>
<dbReference type="InterPro" id="IPR036890">
    <property type="entry name" value="HATPase_C_sf"/>
</dbReference>